<dbReference type="EMBL" id="BMAV01013626">
    <property type="protein sequence ID" value="GFY61411.1"/>
    <property type="molecule type" value="Genomic_DNA"/>
</dbReference>
<organism evidence="1 2">
    <name type="scientific">Trichonephila inaurata madagascariensis</name>
    <dbReference type="NCBI Taxonomy" id="2747483"/>
    <lineage>
        <taxon>Eukaryota</taxon>
        <taxon>Metazoa</taxon>
        <taxon>Ecdysozoa</taxon>
        <taxon>Arthropoda</taxon>
        <taxon>Chelicerata</taxon>
        <taxon>Arachnida</taxon>
        <taxon>Araneae</taxon>
        <taxon>Araneomorphae</taxon>
        <taxon>Entelegynae</taxon>
        <taxon>Araneoidea</taxon>
        <taxon>Nephilidae</taxon>
        <taxon>Trichonephila</taxon>
        <taxon>Trichonephila inaurata</taxon>
    </lineage>
</organism>
<accession>A0A8X7C886</accession>
<dbReference type="AlphaFoldDB" id="A0A8X7C886"/>
<sequence length="129" mass="15054">MPFYFITIITLSLPIHTHRTKLDNKSLKQTKDTFNVSPQLHSATSNQKNSIQSSRVVYEEKNFFQQRGRHRDDENHQQPHHLLEKTLRGIFILLTDRFYPGVIPTCDGKLVFDETLLSKVMLALMVMDL</sequence>
<reference evidence="1" key="1">
    <citation type="submission" date="2020-08" db="EMBL/GenBank/DDBJ databases">
        <title>Multicomponent nature underlies the extraordinary mechanical properties of spider dragline silk.</title>
        <authorList>
            <person name="Kono N."/>
            <person name="Nakamura H."/>
            <person name="Mori M."/>
            <person name="Yoshida Y."/>
            <person name="Ohtoshi R."/>
            <person name="Malay A.D."/>
            <person name="Moran D.A.P."/>
            <person name="Tomita M."/>
            <person name="Numata K."/>
            <person name="Arakawa K."/>
        </authorList>
    </citation>
    <scope>NUCLEOTIDE SEQUENCE</scope>
</reference>
<protein>
    <submittedName>
        <fullName evidence="1">Uncharacterized protein</fullName>
    </submittedName>
</protein>
<keyword evidence="2" id="KW-1185">Reference proteome</keyword>
<proteinExistence type="predicted"/>
<dbReference type="Proteomes" id="UP000886998">
    <property type="component" value="Unassembled WGS sequence"/>
</dbReference>
<evidence type="ECO:0000313" key="2">
    <source>
        <dbReference type="Proteomes" id="UP000886998"/>
    </source>
</evidence>
<name>A0A8X7C886_9ARAC</name>
<evidence type="ECO:0000313" key="1">
    <source>
        <dbReference type="EMBL" id="GFY61411.1"/>
    </source>
</evidence>
<comment type="caution">
    <text evidence="1">The sequence shown here is derived from an EMBL/GenBank/DDBJ whole genome shotgun (WGS) entry which is preliminary data.</text>
</comment>
<gene>
    <name evidence="1" type="ORF">TNIN_105851</name>
</gene>